<evidence type="ECO:0000313" key="1">
    <source>
        <dbReference type="EMBL" id="QDT25030.1"/>
    </source>
</evidence>
<dbReference type="PANTHER" id="PTHR30273">
    <property type="entry name" value="PERIPLASMIC SIGNAL SENSOR AND SIGMA FACTOR ACTIVATOR FECR-RELATED"/>
    <property type="match status" value="1"/>
</dbReference>
<proteinExistence type="predicted"/>
<accession>A0A517ZZW7</accession>
<dbReference type="EMBL" id="CP037421">
    <property type="protein sequence ID" value="QDT25030.1"/>
    <property type="molecule type" value="Genomic_DNA"/>
</dbReference>
<protein>
    <submittedName>
        <fullName evidence="1">FecR protein</fullName>
    </submittedName>
</protein>
<dbReference type="AlphaFoldDB" id="A0A517Q075"/>
<sequence length="475" mass="53365">MNQNPHQPDENRKDPEEIISAFLDGLLTDEESQDFLKRLESDDAARALYLEMMNIDSLLQWEQGQTEPLPEELCTPETIAQTEPARDPQAASAHKQLTFTRYALAATLAVCLFLTTLLVMESQPAQAIARIDSSDGVPAAMIIEEHNTVWERTEWTQDVSKPLVPGWLKLKSGRALIDFLGGTTIALQGPAELGLNSDSRAYLKSGRLAVVGTSRKHDFTLTTADLTILSQSANFGLAINPDNQTELHVFEGSVEVSQSQSRPDEDISQEQVPDKPLLVKAGEAIVFDSQGQLQERLLADQSAFPTRSQFSVADPPGDIPAIDFASAEILPYSFQDGQYELPTDYQLIENGKGIRLWGNAWKSVEVNQEITPNTVIEFDFRSSHEGQIHGFGFDADRKYDKQNHTFQIYGYEAWSHIGQQFNTYSGTGWKRFRIRVGRYLTGKYRYLHFIADEDVIARAESQFRNVRIYEAPTQK</sequence>
<dbReference type="GO" id="GO:0016989">
    <property type="term" value="F:sigma factor antagonist activity"/>
    <property type="evidence" value="ECO:0007669"/>
    <property type="project" value="TreeGrafter"/>
</dbReference>
<dbReference type="Proteomes" id="UP000315647">
    <property type="component" value="Chromosome"/>
</dbReference>
<accession>A0A517Q075</accession>
<evidence type="ECO:0000313" key="2">
    <source>
        <dbReference type="Proteomes" id="UP000315647"/>
    </source>
</evidence>
<name>A0A517Q075_9PLAN</name>
<reference evidence="1 2" key="1">
    <citation type="submission" date="2019-03" db="EMBL/GenBank/DDBJ databases">
        <title>Deep-cultivation of Planctomycetes and their phenomic and genomic characterization uncovers novel biology.</title>
        <authorList>
            <person name="Wiegand S."/>
            <person name="Jogler M."/>
            <person name="Boedeker C."/>
            <person name="Pinto D."/>
            <person name="Vollmers J."/>
            <person name="Rivas-Marin E."/>
            <person name="Kohn T."/>
            <person name="Peeters S.H."/>
            <person name="Heuer A."/>
            <person name="Rast P."/>
            <person name="Oberbeckmann S."/>
            <person name="Bunk B."/>
            <person name="Jeske O."/>
            <person name="Meyerdierks A."/>
            <person name="Storesund J.E."/>
            <person name="Kallscheuer N."/>
            <person name="Luecker S."/>
            <person name="Lage O.M."/>
            <person name="Pohl T."/>
            <person name="Merkel B.J."/>
            <person name="Hornburger P."/>
            <person name="Mueller R.-W."/>
            <person name="Bruemmer F."/>
            <person name="Labrenz M."/>
            <person name="Spormann A.M."/>
            <person name="Op den Camp H."/>
            <person name="Overmann J."/>
            <person name="Amann R."/>
            <person name="Jetten M.S.M."/>
            <person name="Mascher T."/>
            <person name="Medema M.H."/>
            <person name="Devos D.P."/>
            <person name="Kaster A.-K."/>
            <person name="Ovreas L."/>
            <person name="Rohde M."/>
            <person name="Galperin M.Y."/>
            <person name="Jogler C."/>
        </authorList>
    </citation>
    <scope>NUCLEOTIDE SEQUENCE [LARGE SCALE GENOMIC DNA]</scope>
    <source>
        <strain evidence="1 2">Enr10</strain>
    </source>
</reference>
<organism evidence="1 2">
    <name type="scientific">Gimesia panareensis</name>
    <dbReference type="NCBI Taxonomy" id="2527978"/>
    <lineage>
        <taxon>Bacteria</taxon>
        <taxon>Pseudomonadati</taxon>
        <taxon>Planctomycetota</taxon>
        <taxon>Planctomycetia</taxon>
        <taxon>Planctomycetales</taxon>
        <taxon>Planctomycetaceae</taxon>
        <taxon>Gimesia</taxon>
    </lineage>
</organism>
<keyword evidence="2" id="KW-1185">Reference proteome</keyword>
<dbReference type="PANTHER" id="PTHR30273:SF2">
    <property type="entry name" value="PROTEIN FECR"/>
    <property type="match status" value="1"/>
</dbReference>
<dbReference type="InterPro" id="IPR012373">
    <property type="entry name" value="Ferrdict_sens_TM"/>
</dbReference>
<gene>
    <name evidence="1" type="ORF">Enr10x_03240</name>
</gene>
<dbReference type="RefSeq" id="WP_145103320.1">
    <property type="nucleotide sequence ID" value="NZ_CP036277.1"/>
</dbReference>